<dbReference type="Gene3D" id="3.30.1440.10">
    <property type="match status" value="1"/>
</dbReference>
<accession>A0A1G2BYJ6</accession>
<evidence type="ECO:0000256" key="5">
    <source>
        <dbReference type="HAMAP-Rule" id="MF_01333"/>
    </source>
</evidence>
<dbReference type="PANTHER" id="PTHR11994">
    <property type="entry name" value="60S RIBOSOMAL PROTEIN L11-RELATED"/>
    <property type="match status" value="1"/>
</dbReference>
<sequence>MSRLADKYKKDLKPQLAKTLGLKNLMAAPKVEKVVLNIGIGKATQDKQWIDLATSILGRITGQKAVTTKSRKSISNFKVRKGMVVGAKVTLRGEKMYDFLDRLVNVTIPRLRDFFGLDLKKGFDKHGNYTIGFKEHIVFPEIGMDDLDKIHGLELTVVTSAKNDQDTLELLKVLGFPFKKSKK</sequence>
<dbReference type="PROSITE" id="PS00358">
    <property type="entry name" value="RIBOSOMAL_L5"/>
    <property type="match status" value="1"/>
</dbReference>
<keyword evidence="5" id="KW-0699">rRNA-binding</keyword>
<feature type="domain" description="Large ribosomal subunit protein uL5 N-terminal" evidence="7">
    <location>
        <begin position="24"/>
        <end position="80"/>
    </location>
</feature>
<keyword evidence="3 5" id="KW-0687">Ribonucleoprotein</keyword>
<reference evidence="9 10" key="1">
    <citation type="journal article" date="2016" name="Nat. Commun.">
        <title>Thousands of microbial genomes shed light on interconnected biogeochemical processes in an aquifer system.</title>
        <authorList>
            <person name="Anantharaman K."/>
            <person name="Brown C.T."/>
            <person name="Hug L.A."/>
            <person name="Sharon I."/>
            <person name="Castelle C.J."/>
            <person name="Probst A.J."/>
            <person name="Thomas B.C."/>
            <person name="Singh A."/>
            <person name="Wilkins M.J."/>
            <person name="Karaoz U."/>
            <person name="Brodie E.L."/>
            <person name="Williams K.H."/>
            <person name="Hubbard S.S."/>
            <person name="Banfield J.F."/>
        </authorList>
    </citation>
    <scope>NUCLEOTIDE SEQUENCE [LARGE SCALE GENOMIC DNA]</scope>
</reference>
<protein>
    <recommendedName>
        <fullName evidence="4 5">Large ribosomal subunit protein uL5</fullName>
    </recommendedName>
</protein>
<evidence type="ECO:0000259" key="8">
    <source>
        <dbReference type="Pfam" id="PF00673"/>
    </source>
</evidence>
<evidence type="ECO:0000259" key="7">
    <source>
        <dbReference type="Pfam" id="PF00281"/>
    </source>
</evidence>
<proteinExistence type="inferred from homology"/>
<dbReference type="InterPro" id="IPR022803">
    <property type="entry name" value="Ribosomal_uL5_dom_sf"/>
</dbReference>
<dbReference type="NCBIfam" id="NF000585">
    <property type="entry name" value="PRK00010.1"/>
    <property type="match status" value="1"/>
</dbReference>
<gene>
    <name evidence="5" type="primary">rplE</name>
    <name evidence="9" type="ORF">A2406_01800</name>
</gene>
<comment type="function">
    <text evidence="5">This is 1 of the proteins that bind and probably mediate the attachment of the 5S RNA into the large ribosomal subunit, where it forms part of the central protuberance. In the 70S ribosome it contacts protein S13 of the 30S subunit (bridge B1b), connecting the 2 subunits; this bridge is implicated in subunit movement. Contacts the P site tRNA; the 5S rRNA and some of its associated proteins might help stabilize positioning of ribosome-bound tRNAs.</text>
</comment>
<comment type="caution">
    <text evidence="9">The sequence shown here is derived from an EMBL/GenBank/DDBJ whole genome shotgun (WGS) entry which is preliminary data.</text>
</comment>
<evidence type="ECO:0000313" key="10">
    <source>
        <dbReference type="Proteomes" id="UP000177626"/>
    </source>
</evidence>
<dbReference type="AlphaFoldDB" id="A0A1G2BYJ6"/>
<evidence type="ECO:0000256" key="1">
    <source>
        <dbReference type="ARBA" id="ARBA00008553"/>
    </source>
</evidence>
<evidence type="ECO:0000256" key="4">
    <source>
        <dbReference type="ARBA" id="ARBA00035245"/>
    </source>
</evidence>
<dbReference type="GO" id="GO:1990904">
    <property type="term" value="C:ribonucleoprotein complex"/>
    <property type="evidence" value="ECO:0007669"/>
    <property type="project" value="UniProtKB-KW"/>
</dbReference>
<organism evidence="9 10">
    <name type="scientific">Candidatus Komeilibacteria bacterium RIFOXYC1_FULL_37_11</name>
    <dbReference type="NCBI Taxonomy" id="1798555"/>
    <lineage>
        <taxon>Bacteria</taxon>
        <taxon>Candidatus Komeiliibacteriota</taxon>
    </lineage>
</organism>
<dbReference type="GO" id="GO:0019843">
    <property type="term" value="F:rRNA binding"/>
    <property type="evidence" value="ECO:0007669"/>
    <property type="project" value="UniProtKB-UniRule"/>
</dbReference>
<dbReference type="HAMAP" id="MF_01333_B">
    <property type="entry name" value="Ribosomal_uL5_B"/>
    <property type="match status" value="1"/>
</dbReference>
<dbReference type="InterPro" id="IPR002132">
    <property type="entry name" value="Ribosomal_uL5"/>
</dbReference>
<dbReference type="PIRSF" id="PIRSF002161">
    <property type="entry name" value="Ribosomal_L5"/>
    <property type="match status" value="1"/>
</dbReference>
<dbReference type="GO" id="GO:0000049">
    <property type="term" value="F:tRNA binding"/>
    <property type="evidence" value="ECO:0007669"/>
    <property type="project" value="UniProtKB-UniRule"/>
</dbReference>
<evidence type="ECO:0000256" key="3">
    <source>
        <dbReference type="ARBA" id="ARBA00023274"/>
    </source>
</evidence>
<comment type="subunit">
    <text evidence="5">Part of the 50S ribosomal subunit; part of the 5S rRNA/L5/L18/L25 subcomplex. Contacts the 5S rRNA and the P site tRNA. Forms a bridge to the 30S subunit in the 70S ribosome.</text>
</comment>
<evidence type="ECO:0000313" key="9">
    <source>
        <dbReference type="EMBL" id="OGY94192.1"/>
    </source>
</evidence>
<dbReference type="GO" id="GO:0005840">
    <property type="term" value="C:ribosome"/>
    <property type="evidence" value="ECO:0007669"/>
    <property type="project" value="UniProtKB-KW"/>
</dbReference>
<keyword evidence="5" id="KW-0820">tRNA-binding</keyword>
<name>A0A1G2BYJ6_9BACT</name>
<dbReference type="Proteomes" id="UP000177626">
    <property type="component" value="Unassembled WGS sequence"/>
</dbReference>
<feature type="domain" description="Large ribosomal subunit protein uL5 C-terminal" evidence="8">
    <location>
        <begin position="85"/>
        <end position="178"/>
    </location>
</feature>
<dbReference type="GO" id="GO:0003735">
    <property type="term" value="F:structural constituent of ribosome"/>
    <property type="evidence" value="ECO:0007669"/>
    <property type="project" value="InterPro"/>
</dbReference>
<dbReference type="InterPro" id="IPR020929">
    <property type="entry name" value="Ribosomal_uL5_CS"/>
</dbReference>
<evidence type="ECO:0000256" key="2">
    <source>
        <dbReference type="ARBA" id="ARBA00022980"/>
    </source>
</evidence>
<dbReference type="GO" id="GO:0006412">
    <property type="term" value="P:translation"/>
    <property type="evidence" value="ECO:0007669"/>
    <property type="project" value="UniProtKB-UniRule"/>
</dbReference>
<dbReference type="InterPro" id="IPR031309">
    <property type="entry name" value="Ribosomal_uL5_C"/>
</dbReference>
<dbReference type="Pfam" id="PF00673">
    <property type="entry name" value="Ribosomal_L5_C"/>
    <property type="match status" value="1"/>
</dbReference>
<dbReference type="FunFam" id="3.30.1440.10:FF:000001">
    <property type="entry name" value="50S ribosomal protein L5"/>
    <property type="match status" value="1"/>
</dbReference>
<keyword evidence="5" id="KW-0694">RNA-binding</keyword>
<evidence type="ECO:0000256" key="6">
    <source>
        <dbReference type="RuleBase" id="RU003930"/>
    </source>
</evidence>
<dbReference type="Pfam" id="PF00281">
    <property type="entry name" value="Ribosomal_L5"/>
    <property type="match status" value="1"/>
</dbReference>
<comment type="similarity">
    <text evidence="1 5 6">Belongs to the universal ribosomal protein uL5 family.</text>
</comment>
<keyword evidence="2 5" id="KW-0689">Ribosomal protein</keyword>
<dbReference type="EMBL" id="MHKQ01000011">
    <property type="protein sequence ID" value="OGY94192.1"/>
    <property type="molecule type" value="Genomic_DNA"/>
</dbReference>
<dbReference type="InterPro" id="IPR020930">
    <property type="entry name" value="Ribosomal_uL5_bac-type"/>
</dbReference>
<dbReference type="InterPro" id="IPR031310">
    <property type="entry name" value="Ribosomal_uL5_N"/>
</dbReference>
<dbReference type="SUPFAM" id="SSF55282">
    <property type="entry name" value="RL5-like"/>
    <property type="match status" value="1"/>
</dbReference>